<protein>
    <submittedName>
        <fullName evidence="2">Uncharacterized protein</fullName>
    </submittedName>
</protein>
<sequence>MPTRLPTTGMYQEKIENAPDERQIEADGERVEARRHSREQAREGADAEILADLLGDRLD</sequence>
<feature type="compositionally biased region" description="Polar residues" evidence="1">
    <location>
        <begin position="1"/>
        <end position="10"/>
    </location>
</feature>
<accession>A0A0C6FNS5</accession>
<dbReference type="Proteomes" id="UP000061432">
    <property type="component" value="Plasmid pMaq22A_2p"/>
</dbReference>
<evidence type="ECO:0000313" key="2">
    <source>
        <dbReference type="EMBL" id="BAQ50008.1"/>
    </source>
</evidence>
<name>A0A0C6FNS5_9HYPH</name>
<dbReference type="AlphaFoldDB" id="A0A0C6FNS5"/>
<feature type="compositionally biased region" description="Basic and acidic residues" evidence="1">
    <location>
        <begin position="13"/>
        <end position="45"/>
    </location>
</feature>
<dbReference type="KEGG" id="maqu:Maq22A_2p41150"/>
<gene>
    <name evidence="2" type="ORF">Maq22A_2p41150</name>
</gene>
<feature type="region of interest" description="Disordered" evidence="1">
    <location>
        <begin position="1"/>
        <end position="59"/>
    </location>
</feature>
<evidence type="ECO:0000256" key="1">
    <source>
        <dbReference type="SAM" id="MobiDB-lite"/>
    </source>
</evidence>
<dbReference type="EMBL" id="AP014706">
    <property type="protein sequence ID" value="BAQ50008.1"/>
    <property type="molecule type" value="Genomic_DNA"/>
</dbReference>
<geneLocation type="plasmid" evidence="3">
    <name>pMaq22A_2p DNA</name>
</geneLocation>
<proteinExistence type="predicted"/>
<organism evidence="2 3">
    <name type="scientific">Methylobacterium aquaticum</name>
    <dbReference type="NCBI Taxonomy" id="270351"/>
    <lineage>
        <taxon>Bacteria</taxon>
        <taxon>Pseudomonadati</taxon>
        <taxon>Pseudomonadota</taxon>
        <taxon>Alphaproteobacteria</taxon>
        <taxon>Hyphomicrobiales</taxon>
        <taxon>Methylobacteriaceae</taxon>
        <taxon>Methylobacterium</taxon>
    </lineage>
</organism>
<reference evidence="2 3" key="1">
    <citation type="journal article" date="2015" name="Genome Announc.">
        <title>Complete Genome Sequence of Methylobacterium aquaticum Strain 22A, Isolated from Racomitrium japonicum Moss.</title>
        <authorList>
            <person name="Tani A."/>
            <person name="Ogura Y."/>
            <person name="Hayashi T."/>
            <person name="Kimbara K."/>
        </authorList>
    </citation>
    <scope>NUCLEOTIDE SEQUENCE [LARGE SCALE GENOMIC DNA]</scope>
    <source>
        <strain evidence="2 3">MA-22A</strain>
        <plasmid evidence="3">Plasmid pMaq22A_2p DNA</plasmid>
    </source>
</reference>
<keyword evidence="2" id="KW-0614">Plasmid</keyword>
<evidence type="ECO:0000313" key="3">
    <source>
        <dbReference type="Proteomes" id="UP000061432"/>
    </source>
</evidence>
<reference evidence="3" key="2">
    <citation type="submission" date="2015-01" db="EMBL/GenBank/DDBJ databases">
        <title>Complete genome sequence of Methylobacterium aquaticum strain 22A.</title>
        <authorList>
            <person name="Tani A."/>
            <person name="Ogura Y."/>
            <person name="Hayashi T."/>
        </authorList>
    </citation>
    <scope>NUCLEOTIDE SEQUENCE [LARGE SCALE GENOMIC DNA]</scope>
    <source>
        <strain evidence="3">MA-22A</strain>
        <plasmid evidence="3">Plasmid pMaq22A_2p DNA</plasmid>
    </source>
</reference>